<evidence type="ECO:0000256" key="27">
    <source>
        <dbReference type="PIRSR" id="PIRSR005739-1"/>
    </source>
</evidence>
<evidence type="ECO:0000256" key="23">
    <source>
        <dbReference type="ARBA" id="ARBA00081209"/>
    </source>
</evidence>
<evidence type="ECO:0000256" key="16">
    <source>
        <dbReference type="ARBA" id="ARBA00066892"/>
    </source>
</evidence>
<dbReference type="InterPro" id="IPR001077">
    <property type="entry name" value="COMT_C"/>
</dbReference>
<evidence type="ECO:0000256" key="14">
    <source>
        <dbReference type="ARBA" id="ARBA00052954"/>
    </source>
</evidence>
<evidence type="ECO:0000256" key="19">
    <source>
        <dbReference type="ARBA" id="ARBA00076529"/>
    </source>
</evidence>
<comment type="catalytic activity">
    <reaction evidence="8">
        <text>isorhamnetin + S-adenosyl-L-methionine = 3',4'-O-dimethylquercetin + S-adenosyl-L-homocysteine + 2 H(+)</text>
        <dbReference type="Rhea" id="RHEA:74723"/>
        <dbReference type="ChEBI" id="CHEBI:15378"/>
        <dbReference type="ChEBI" id="CHEBI:57856"/>
        <dbReference type="ChEBI" id="CHEBI:59789"/>
        <dbReference type="ChEBI" id="CHEBI:144055"/>
        <dbReference type="ChEBI" id="CHEBI:194064"/>
    </reaction>
    <physiologicalReaction direction="left-to-right" evidence="8">
        <dbReference type="Rhea" id="RHEA:74724"/>
    </physiologicalReaction>
</comment>
<evidence type="ECO:0000256" key="4">
    <source>
        <dbReference type="ARBA" id="ARBA00034479"/>
    </source>
</evidence>
<dbReference type="GO" id="GO:0046983">
    <property type="term" value="F:protein dimerization activity"/>
    <property type="evidence" value="ECO:0007669"/>
    <property type="project" value="InterPro"/>
</dbReference>
<feature type="active site" description="Proton acceptor" evidence="27">
    <location>
        <position position="255"/>
    </location>
</feature>
<feature type="domain" description="O-methyltransferase C-terminal" evidence="28">
    <location>
        <begin position="123"/>
        <end position="333"/>
    </location>
</feature>
<dbReference type="GO" id="GO:0009813">
    <property type="term" value="P:flavonoid biosynthetic process"/>
    <property type="evidence" value="ECO:0007669"/>
    <property type="project" value="UniProtKB-ARBA"/>
</dbReference>
<evidence type="ECO:0000256" key="1">
    <source>
        <dbReference type="ARBA" id="ARBA00022603"/>
    </source>
</evidence>
<reference evidence="30" key="1">
    <citation type="submission" date="2016-11" db="EMBL/GenBank/DDBJ databases">
        <title>The genome of Nicotiana attenuata.</title>
        <authorList>
            <person name="Xu S."/>
            <person name="Brockmoeller T."/>
            <person name="Gaquerel E."/>
            <person name="Navarro A."/>
            <person name="Kuhl H."/>
            <person name="Gase K."/>
            <person name="Ling Z."/>
            <person name="Zhou W."/>
            <person name="Kreitzer C."/>
            <person name="Stanke M."/>
            <person name="Tang H."/>
            <person name="Lyons E."/>
            <person name="Pandey P."/>
            <person name="Pandey S.P."/>
            <person name="Timmermann B."/>
            <person name="Baldwin I.T."/>
        </authorList>
    </citation>
    <scope>NUCLEOTIDE SEQUENCE [LARGE SCALE GENOMIC DNA]</scope>
    <source>
        <strain evidence="30">UT</strain>
    </source>
</reference>
<comment type="catalytic activity">
    <reaction evidence="10">
        <text>3',4',5'-O-trimethylmyricetin + S-adenosyl-L-methionine = 7,3',4',5'-O-tetramethylmyricetin + S-adenosyl-L-homocysteine</text>
        <dbReference type="Rhea" id="RHEA:74739"/>
        <dbReference type="ChEBI" id="CHEBI:57856"/>
        <dbReference type="ChEBI" id="CHEBI:59789"/>
        <dbReference type="ChEBI" id="CHEBI:194070"/>
        <dbReference type="ChEBI" id="CHEBI:194071"/>
    </reaction>
    <physiologicalReaction direction="left-to-right" evidence="10">
        <dbReference type="Rhea" id="RHEA:74740"/>
    </physiologicalReaction>
</comment>
<evidence type="ECO:0000259" key="29">
    <source>
        <dbReference type="Pfam" id="PF08100"/>
    </source>
</evidence>
<dbReference type="InterPro" id="IPR016461">
    <property type="entry name" value="COMT-like"/>
</dbReference>
<evidence type="ECO:0000256" key="5">
    <source>
        <dbReference type="ARBA" id="ARBA00034481"/>
    </source>
</evidence>
<evidence type="ECO:0000256" key="25">
    <source>
        <dbReference type="ARBA" id="ARBA00081857"/>
    </source>
</evidence>
<keyword evidence="3" id="KW-0949">S-adenosyl-L-methionine</keyword>
<dbReference type="InterPro" id="IPR036390">
    <property type="entry name" value="WH_DNA-bd_sf"/>
</dbReference>
<comment type="similarity">
    <text evidence="5">Belongs to the class I-like SAM-binding methyltransferase superfamily. Cation-independent O-methyltransferase family. COMT subfamily.</text>
</comment>
<comment type="catalytic activity">
    <reaction evidence="7">
        <text>3',4',5,7-tetrahydroxy-3-methoxyflavone + S-adenosyl-L-methionine = 3',4',5-trihydroxy-3,7-dimethoxyflavone + S-adenosyl-L-homocysteine + H(+)</text>
        <dbReference type="Rhea" id="RHEA:16181"/>
        <dbReference type="ChEBI" id="CHEBI:15378"/>
        <dbReference type="ChEBI" id="CHEBI:57856"/>
        <dbReference type="ChEBI" id="CHEBI:57928"/>
        <dbReference type="ChEBI" id="CHEBI:59789"/>
        <dbReference type="ChEBI" id="CHEBI:77710"/>
        <dbReference type="EC" id="2.1.1.82"/>
    </reaction>
    <physiologicalReaction direction="left-to-right" evidence="7">
        <dbReference type="Rhea" id="RHEA:16182"/>
    </physiologicalReaction>
</comment>
<dbReference type="AlphaFoldDB" id="A0A1J6I8S0"/>
<evidence type="ECO:0000256" key="3">
    <source>
        <dbReference type="ARBA" id="ARBA00022691"/>
    </source>
</evidence>
<dbReference type="OMA" id="VGCPSKS"/>
<dbReference type="SUPFAM" id="SSF53335">
    <property type="entry name" value="S-adenosyl-L-methionine-dependent methyltransferases"/>
    <property type="match status" value="1"/>
</dbReference>
<dbReference type="EC" id="2.1.1.155" evidence="15"/>
<dbReference type="InterPro" id="IPR036388">
    <property type="entry name" value="WH-like_DNA-bd_sf"/>
</dbReference>
<comment type="catalytic activity">
    <reaction evidence="14">
        <text>myricetin + S-adenosyl-L-methionine = 7-O-methylmyricetin + S-adenosyl-L-homocysteine + H(+)</text>
        <dbReference type="Rhea" id="RHEA:74719"/>
        <dbReference type="ChEBI" id="CHEBI:15378"/>
        <dbReference type="ChEBI" id="CHEBI:57856"/>
        <dbReference type="ChEBI" id="CHEBI:58395"/>
        <dbReference type="ChEBI" id="CHEBI:59789"/>
        <dbReference type="ChEBI" id="CHEBI:194065"/>
    </reaction>
    <physiologicalReaction direction="left-to-right" evidence="14">
        <dbReference type="Rhea" id="RHEA:74720"/>
    </physiologicalReaction>
</comment>
<evidence type="ECO:0000256" key="26">
    <source>
        <dbReference type="ARBA" id="ARBA00082343"/>
    </source>
</evidence>
<comment type="catalytic activity">
    <reaction evidence="9">
        <text>kaempferide + S-adenosyl-L-methionine = 7,4'-O-dimethylkaempferol + S-adenosyl-L-homocysteine + H(+)</text>
        <dbReference type="Rhea" id="RHEA:74775"/>
        <dbReference type="ChEBI" id="CHEBI:15378"/>
        <dbReference type="ChEBI" id="CHEBI:57856"/>
        <dbReference type="ChEBI" id="CHEBI:58925"/>
        <dbReference type="ChEBI" id="CHEBI:59789"/>
        <dbReference type="ChEBI" id="CHEBI:194067"/>
    </reaction>
    <physiologicalReaction direction="left-to-right" evidence="9">
        <dbReference type="Rhea" id="RHEA:74776"/>
    </physiologicalReaction>
</comment>
<dbReference type="PROSITE" id="PS51683">
    <property type="entry name" value="SAM_OMT_II"/>
    <property type="match status" value="1"/>
</dbReference>
<evidence type="ECO:0000256" key="22">
    <source>
        <dbReference type="ARBA" id="ARBA00079780"/>
    </source>
</evidence>
<organism evidence="30 31">
    <name type="scientific">Nicotiana attenuata</name>
    <name type="common">Coyote tobacco</name>
    <dbReference type="NCBI Taxonomy" id="49451"/>
    <lineage>
        <taxon>Eukaryota</taxon>
        <taxon>Viridiplantae</taxon>
        <taxon>Streptophyta</taxon>
        <taxon>Embryophyta</taxon>
        <taxon>Tracheophyta</taxon>
        <taxon>Spermatophyta</taxon>
        <taxon>Magnoliopsida</taxon>
        <taxon>eudicotyledons</taxon>
        <taxon>Gunneridae</taxon>
        <taxon>Pentapetalae</taxon>
        <taxon>asterids</taxon>
        <taxon>lamiids</taxon>
        <taxon>Solanales</taxon>
        <taxon>Solanaceae</taxon>
        <taxon>Nicotianoideae</taxon>
        <taxon>Nicotianeae</taxon>
        <taxon>Nicotiana</taxon>
    </lineage>
</organism>
<protein>
    <recommendedName>
        <fullName evidence="17">Myricetin 7/4'-O-methyltransferase 2</fullName>
        <ecNumber evidence="15">2.1.1.155</ecNumber>
        <ecNumber evidence="16">2.1.1.82</ecNumber>
    </recommendedName>
    <alternativeName>
        <fullName evidence="19">3',4',5'-trimethyl myricetin 7-O-methyltransferase</fullName>
    </alternativeName>
    <alternativeName>
        <fullName evidence="21">3',5'-dimethyl myricetin 7-O-methyltransferase</fullName>
    </alternativeName>
    <alternativeName>
        <fullName evidence="24">3'-methyl quercetin 4'-O-methyltransferase</fullName>
    </alternativeName>
    <alternativeName>
        <fullName evidence="23">3-methyl quercetin 7-O-methyltransferase</fullName>
    </alternativeName>
    <alternativeName>
        <fullName evidence="25">4'-methyl kaempferol 7-O-methyltransferase</fullName>
    </alternativeName>
    <alternativeName>
        <fullName evidence="26">7-methyl quercetin 4'-O-methyltransferase</fullName>
    </alternativeName>
    <alternativeName>
        <fullName evidence="22">Kaempferol 4'-O-methyltransferase</fullName>
    </alternativeName>
    <alternativeName>
        <fullName evidence="18">Myricetin 7-O-methyltransferase</fullName>
    </alternativeName>
    <alternativeName>
        <fullName evidence="20">Quercetin 7-O-methyltransferase</fullName>
    </alternativeName>
</protein>
<dbReference type="Pfam" id="PF00891">
    <property type="entry name" value="Methyltransf_2"/>
    <property type="match status" value="1"/>
</dbReference>
<evidence type="ECO:0000256" key="21">
    <source>
        <dbReference type="ARBA" id="ARBA00077867"/>
    </source>
</evidence>
<evidence type="ECO:0000256" key="13">
    <source>
        <dbReference type="ARBA" id="ARBA00052645"/>
    </source>
</evidence>
<evidence type="ECO:0000256" key="17">
    <source>
        <dbReference type="ARBA" id="ARBA00071832"/>
    </source>
</evidence>
<evidence type="ECO:0000256" key="8">
    <source>
        <dbReference type="ARBA" id="ARBA00050865"/>
    </source>
</evidence>
<sequence length="351" mass="39068">MASNLNGSTELLQAQTQTWNHIYNFVSSSAAKCAVQLGIPDVLYKHGKPMCLSDLSAALPLNPSKISFLPILMRSLVQSGFLNEHEDNYYSLTPASRLFVKDDPLSTRSYFLIMHDPCLQKPWFELSSWFQNDFPTAFHTANNGKSLWDYFADEPRGNDIFNDSMANDSRLIANVLITECKHVFEGLTSLVDVGGGTGTVAIAIAKAFPAINCTVLDLPHVIGDLKGSGNLEFVGGSMFEKIPNANAIILKWILHNWGDEDCVKILKKCKESIPSREKGGKVIIIDIVLENPKQKDDSVRAQHNMDMLMMVLFAAKERTKKEWVKLFTEAGFSGYEVTPTLGTRSLIEIYP</sequence>
<keyword evidence="1" id="KW-0489">Methyltransferase</keyword>
<dbReference type="PANTHER" id="PTHR11746">
    <property type="entry name" value="O-METHYLTRANSFERASE"/>
    <property type="match status" value="1"/>
</dbReference>
<evidence type="ECO:0000256" key="11">
    <source>
        <dbReference type="ARBA" id="ARBA00051832"/>
    </source>
</evidence>
<evidence type="ECO:0000313" key="31">
    <source>
        <dbReference type="Proteomes" id="UP000187609"/>
    </source>
</evidence>
<evidence type="ECO:0000256" key="12">
    <source>
        <dbReference type="ARBA" id="ARBA00052350"/>
    </source>
</evidence>
<comment type="catalytic activity">
    <reaction evidence="11">
        <text>quercetin + S-adenosyl-L-methionine = rhamnetin + S-adenosyl-L-homocysteine + H(+)</text>
        <dbReference type="Rhea" id="RHEA:73115"/>
        <dbReference type="ChEBI" id="CHEBI:15378"/>
        <dbReference type="ChEBI" id="CHEBI:57694"/>
        <dbReference type="ChEBI" id="CHEBI:57856"/>
        <dbReference type="ChEBI" id="CHEBI:59789"/>
        <dbReference type="ChEBI" id="CHEBI:192706"/>
    </reaction>
    <physiologicalReaction direction="left-to-right" evidence="11">
        <dbReference type="Rhea" id="RHEA:73116"/>
    </physiologicalReaction>
</comment>
<name>A0A1J6I8S0_NICAT</name>
<gene>
    <name evidence="30" type="primary">ROMT_3</name>
    <name evidence="30" type="ORF">A4A49_60131</name>
</gene>
<dbReference type="InterPro" id="IPR029063">
    <property type="entry name" value="SAM-dependent_MTases_sf"/>
</dbReference>
<dbReference type="Gene3D" id="1.10.10.10">
    <property type="entry name" value="Winged helix-like DNA-binding domain superfamily/Winged helix DNA-binding domain"/>
    <property type="match status" value="1"/>
</dbReference>
<accession>A0A1J6I8S0</accession>
<dbReference type="GO" id="GO:0033803">
    <property type="term" value="F:kaempferol 4'-O-methyltransferase activity"/>
    <property type="evidence" value="ECO:0007669"/>
    <property type="project" value="UniProtKB-EC"/>
</dbReference>
<dbReference type="Proteomes" id="UP000187609">
    <property type="component" value="Unassembled WGS sequence"/>
</dbReference>
<feature type="domain" description="O-methyltransferase dimerisation" evidence="29">
    <location>
        <begin position="19"/>
        <end position="102"/>
    </location>
</feature>
<evidence type="ECO:0000256" key="9">
    <source>
        <dbReference type="ARBA" id="ARBA00050947"/>
    </source>
</evidence>
<dbReference type="SMR" id="A0A1J6I8S0"/>
<evidence type="ECO:0000256" key="15">
    <source>
        <dbReference type="ARBA" id="ARBA00066353"/>
    </source>
</evidence>
<evidence type="ECO:0000256" key="20">
    <source>
        <dbReference type="ARBA" id="ARBA00077083"/>
    </source>
</evidence>
<evidence type="ECO:0000259" key="28">
    <source>
        <dbReference type="Pfam" id="PF00891"/>
    </source>
</evidence>
<dbReference type="CDD" id="cd02440">
    <property type="entry name" value="AdoMet_MTases"/>
    <property type="match status" value="1"/>
</dbReference>
<dbReference type="EMBL" id="MJEQ01037189">
    <property type="protein sequence ID" value="OIT01397.1"/>
    <property type="molecule type" value="Genomic_DNA"/>
</dbReference>
<dbReference type="InterPro" id="IPR012967">
    <property type="entry name" value="COMT_dimerisation"/>
</dbReference>
<dbReference type="Gramene" id="OIT01397">
    <property type="protein sequence ID" value="OIT01397"/>
    <property type="gene ID" value="A4A49_60131"/>
</dbReference>
<dbReference type="Gene3D" id="3.40.50.150">
    <property type="entry name" value="Vaccinia Virus protein VP39"/>
    <property type="match status" value="1"/>
</dbReference>
<evidence type="ECO:0000256" key="24">
    <source>
        <dbReference type="ARBA" id="ARBA00081707"/>
    </source>
</evidence>
<dbReference type="Pfam" id="PF08100">
    <property type="entry name" value="Dimerisation"/>
    <property type="match status" value="1"/>
</dbReference>
<comment type="catalytic activity">
    <reaction evidence="12">
        <text>rhamnetin + S-adenosyl-L-methionine = 7,4'-O-dimethylquercetin + S-adenosyl-L-homocysteine + H(+)</text>
        <dbReference type="Rhea" id="RHEA:74731"/>
        <dbReference type="ChEBI" id="CHEBI:15378"/>
        <dbReference type="ChEBI" id="CHEBI:57856"/>
        <dbReference type="ChEBI" id="CHEBI:59789"/>
        <dbReference type="ChEBI" id="CHEBI:192706"/>
        <dbReference type="ChEBI" id="CHEBI:194068"/>
    </reaction>
    <physiologicalReaction direction="left-to-right" evidence="12">
        <dbReference type="Rhea" id="RHEA:74732"/>
    </physiologicalReaction>
</comment>
<evidence type="ECO:0000256" key="18">
    <source>
        <dbReference type="ARBA" id="ARBA00075037"/>
    </source>
</evidence>
<dbReference type="PIRSF" id="PIRSF005739">
    <property type="entry name" value="O-mtase"/>
    <property type="match status" value="1"/>
</dbReference>
<keyword evidence="2" id="KW-0808">Transferase</keyword>
<evidence type="ECO:0000256" key="7">
    <source>
        <dbReference type="ARBA" id="ARBA00050798"/>
    </source>
</evidence>
<evidence type="ECO:0000256" key="2">
    <source>
        <dbReference type="ARBA" id="ARBA00022679"/>
    </source>
</evidence>
<evidence type="ECO:0000256" key="6">
    <source>
        <dbReference type="ARBA" id="ARBA00050300"/>
    </source>
</evidence>
<dbReference type="GO" id="GO:0032259">
    <property type="term" value="P:methylation"/>
    <property type="evidence" value="ECO:0007669"/>
    <property type="project" value="UniProtKB-KW"/>
</dbReference>
<keyword evidence="31" id="KW-1185">Reference proteome</keyword>
<dbReference type="SUPFAM" id="SSF46785">
    <property type="entry name" value="Winged helix' DNA-binding domain"/>
    <property type="match status" value="1"/>
</dbReference>
<dbReference type="FunFam" id="3.40.50.150:FF:000057">
    <property type="entry name" value="O-methyltransferase ZRP4"/>
    <property type="match status" value="1"/>
</dbReference>
<comment type="catalytic activity">
    <reaction evidence="6">
        <text>syringetin + S-adenosyl-L-methionine = 7,3',5'-O-trimethylmyricetin + S-adenosyl-L-homocysteine + H(+)</text>
        <dbReference type="Rhea" id="RHEA:74735"/>
        <dbReference type="ChEBI" id="CHEBI:15378"/>
        <dbReference type="ChEBI" id="CHEBI:57856"/>
        <dbReference type="ChEBI" id="CHEBI:58412"/>
        <dbReference type="ChEBI" id="CHEBI:59789"/>
        <dbReference type="ChEBI" id="CHEBI:194069"/>
    </reaction>
    <physiologicalReaction direction="left-to-right" evidence="6">
        <dbReference type="Rhea" id="RHEA:74736"/>
    </physiologicalReaction>
</comment>
<evidence type="ECO:0000313" key="30">
    <source>
        <dbReference type="EMBL" id="OIT01397.1"/>
    </source>
</evidence>
<dbReference type="GO" id="GO:0030757">
    <property type="term" value="F:3-methylquercitin 7-O-methyltransferase activity"/>
    <property type="evidence" value="ECO:0007669"/>
    <property type="project" value="UniProtKB-EC"/>
</dbReference>
<evidence type="ECO:0000256" key="10">
    <source>
        <dbReference type="ARBA" id="ARBA00051617"/>
    </source>
</evidence>
<proteinExistence type="inferred from homology"/>
<comment type="caution">
    <text evidence="30">The sequence shown here is derived from an EMBL/GenBank/DDBJ whole genome shotgun (WGS) entry which is preliminary data.</text>
</comment>
<comment type="catalytic activity">
    <reaction evidence="13">
        <text>kaempferol + S-adenosyl-L-methionine = kaempferide + S-adenosyl-L-homocysteine + H(+)</text>
        <dbReference type="Rhea" id="RHEA:15105"/>
        <dbReference type="ChEBI" id="CHEBI:15378"/>
        <dbReference type="ChEBI" id="CHEBI:57856"/>
        <dbReference type="ChEBI" id="CHEBI:58573"/>
        <dbReference type="ChEBI" id="CHEBI:58925"/>
        <dbReference type="ChEBI" id="CHEBI:59789"/>
        <dbReference type="EC" id="2.1.1.155"/>
    </reaction>
    <physiologicalReaction direction="left-to-right" evidence="13">
        <dbReference type="Rhea" id="RHEA:15106"/>
    </physiologicalReaction>
</comment>
<comment type="pathway">
    <text evidence="4">Flavonoid metabolism.</text>
</comment>
<dbReference type="EC" id="2.1.1.82" evidence="16"/>